<dbReference type="InterPro" id="IPR002119">
    <property type="entry name" value="Histone_H2A"/>
</dbReference>
<feature type="non-terminal residue" evidence="19">
    <location>
        <position position="1"/>
    </location>
</feature>
<evidence type="ECO:0000256" key="14">
    <source>
        <dbReference type="ARBA" id="ARBA00063739"/>
    </source>
</evidence>
<comment type="similarity">
    <text evidence="4">Belongs to the CKAP2 family.</text>
</comment>
<evidence type="ECO:0000256" key="1">
    <source>
        <dbReference type="ARBA" id="ARBA00004123"/>
    </source>
</evidence>
<dbReference type="PANTHER" id="PTHR47078">
    <property type="entry name" value="CYTOSKELETON-ASSOCIATED PROTEIN 2-LIKE"/>
    <property type="match status" value="1"/>
</dbReference>
<dbReference type="Pfam" id="PF16211">
    <property type="entry name" value="Histone_H2A_C"/>
    <property type="match status" value="1"/>
</dbReference>
<dbReference type="AlphaFoldDB" id="A0A8J7NWZ7"/>
<evidence type="ECO:0000256" key="11">
    <source>
        <dbReference type="ARBA" id="ARBA00023212"/>
    </source>
</evidence>
<evidence type="ECO:0000256" key="3">
    <source>
        <dbReference type="ARBA" id="ARBA00004286"/>
    </source>
</evidence>
<dbReference type="EMBL" id="JAAWVO010054658">
    <property type="protein sequence ID" value="MBN3321312.1"/>
    <property type="molecule type" value="Genomic_DNA"/>
</dbReference>
<dbReference type="GO" id="GO:0000786">
    <property type="term" value="C:nucleosome"/>
    <property type="evidence" value="ECO:0007669"/>
    <property type="project" value="UniProtKB-KW"/>
</dbReference>
<feature type="compositionally biased region" description="Polar residues" evidence="15">
    <location>
        <begin position="1"/>
        <end position="15"/>
    </location>
</feature>
<feature type="region of interest" description="Disordered" evidence="15">
    <location>
        <begin position="194"/>
        <end position="293"/>
    </location>
</feature>
<dbReference type="GO" id="GO:0005634">
    <property type="term" value="C:nucleus"/>
    <property type="evidence" value="ECO:0007669"/>
    <property type="project" value="UniProtKB-SubCell"/>
</dbReference>
<dbReference type="FunFam" id="1.10.20.10:FF:000005">
    <property type="entry name" value="Histone H2A"/>
    <property type="match status" value="1"/>
</dbReference>
<name>A0A8J7NWZ7_ATRSP</name>
<dbReference type="Proteomes" id="UP000736164">
    <property type="component" value="Unassembled WGS sequence"/>
</dbReference>
<dbReference type="InterPro" id="IPR029197">
    <property type="entry name" value="CKAP2_C"/>
</dbReference>
<dbReference type="Pfam" id="PF15297">
    <property type="entry name" value="CKAP2_C"/>
    <property type="match status" value="1"/>
</dbReference>
<evidence type="ECO:0000259" key="16">
    <source>
        <dbReference type="Pfam" id="PF00125"/>
    </source>
</evidence>
<feature type="non-terminal residue" evidence="19">
    <location>
        <position position="652"/>
    </location>
</feature>
<organism evidence="19 20">
    <name type="scientific">Atractosteus spatula</name>
    <name type="common">Alligator gar</name>
    <name type="synonym">Lepisosteus spatula</name>
    <dbReference type="NCBI Taxonomy" id="7917"/>
    <lineage>
        <taxon>Eukaryota</taxon>
        <taxon>Metazoa</taxon>
        <taxon>Chordata</taxon>
        <taxon>Craniata</taxon>
        <taxon>Vertebrata</taxon>
        <taxon>Euteleostomi</taxon>
        <taxon>Actinopterygii</taxon>
        <taxon>Neopterygii</taxon>
        <taxon>Holostei</taxon>
        <taxon>Semionotiformes</taxon>
        <taxon>Lepisosteidae</taxon>
        <taxon>Atractosteus</taxon>
    </lineage>
</organism>
<evidence type="ECO:0000256" key="8">
    <source>
        <dbReference type="ARBA" id="ARBA00022553"/>
    </source>
</evidence>
<evidence type="ECO:0000256" key="2">
    <source>
        <dbReference type="ARBA" id="ARBA00004245"/>
    </source>
</evidence>
<proteinExistence type="inferred from homology"/>
<feature type="region of interest" description="Disordered" evidence="15">
    <location>
        <begin position="1"/>
        <end position="143"/>
    </location>
</feature>
<evidence type="ECO:0000256" key="4">
    <source>
        <dbReference type="ARBA" id="ARBA00009468"/>
    </source>
</evidence>
<comment type="subcellular location">
    <subcellularLocation>
        <location evidence="3">Chromosome</location>
    </subcellularLocation>
    <subcellularLocation>
        <location evidence="2">Cytoplasm</location>
        <location evidence="2">Cytoskeleton</location>
    </subcellularLocation>
    <subcellularLocation>
        <location evidence="1">Nucleus</location>
    </subcellularLocation>
</comment>
<keyword evidence="13" id="KW-0544">Nucleosome core</keyword>
<evidence type="ECO:0000256" key="10">
    <source>
        <dbReference type="ARBA" id="ARBA00023125"/>
    </source>
</evidence>
<dbReference type="GO" id="GO:0005813">
    <property type="term" value="C:centrosome"/>
    <property type="evidence" value="ECO:0007669"/>
    <property type="project" value="TreeGrafter"/>
</dbReference>
<evidence type="ECO:0000256" key="9">
    <source>
        <dbReference type="ARBA" id="ARBA00022843"/>
    </source>
</evidence>
<evidence type="ECO:0000313" key="19">
    <source>
        <dbReference type="EMBL" id="MBN3321312.1"/>
    </source>
</evidence>
<protein>
    <submittedName>
        <fullName evidence="19">H2AV protein</fullName>
    </submittedName>
</protein>
<feature type="domain" description="Core Histone H2A/H2B/H3" evidence="16">
    <location>
        <begin position="550"/>
        <end position="617"/>
    </location>
</feature>
<feature type="domain" description="Cytoskeleton-associated protein 2 C-terminal" evidence="17">
    <location>
        <begin position="245"/>
        <end position="396"/>
    </location>
</feature>
<comment type="similarity">
    <text evidence="5">Belongs to the histone H2A family.</text>
</comment>
<keyword evidence="9" id="KW-0832">Ubl conjugation</keyword>
<comment type="subunit">
    <text evidence="14">The nucleosome is a histone octamer containing two molecules each of H2A, H2B, H3 and H4 assembled in one H3-H4 heterotetramer and two H2A-H2B heterodimers. The octamer wraps approximately 147 bp of DNA. H2A or its variant H2AZ1 forms a heterodimer with H2B.</text>
</comment>
<keyword evidence="6" id="KW-0158">Chromosome</keyword>
<dbReference type="CDD" id="cd00074">
    <property type="entry name" value="HFD_H2A"/>
    <property type="match status" value="1"/>
</dbReference>
<evidence type="ECO:0000256" key="15">
    <source>
        <dbReference type="SAM" id="MobiDB-lite"/>
    </source>
</evidence>
<dbReference type="SUPFAM" id="SSF47113">
    <property type="entry name" value="Histone-fold"/>
    <property type="match status" value="1"/>
</dbReference>
<feature type="compositionally biased region" description="Basic and acidic residues" evidence="15">
    <location>
        <begin position="118"/>
        <end position="132"/>
    </location>
</feature>
<evidence type="ECO:0000256" key="6">
    <source>
        <dbReference type="ARBA" id="ARBA00022454"/>
    </source>
</evidence>
<comment type="caution">
    <text evidence="19">The sequence shown here is derived from an EMBL/GenBank/DDBJ whole genome shotgun (WGS) entry which is preliminary data.</text>
</comment>
<reference evidence="19" key="1">
    <citation type="journal article" date="2021" name="Cell">
        <title>Tracing the genetic footprints of vertebrate landing in non-teleost ray-finned fishes.</title>
        <authorList>
            <person name="Bi X."/>
            <person name="Wang K."/>
            <person name="Yang L."/>
            <person name="Pan H."/>
            <person name="Jiang H."/>
            <person name="Wei Q."/>
            <person name="Fang M."/>
            <person name="Yu H."/>
            <person name="Zhu C."/>
            <person name="Cai Y."/>
            <person name="He Y."/>
            <person name="Gan X."/>
            <person name="Zeng H."/>
            <person name="Yu D."/>
            <person name="Zhu Y."/>
            <person name="Jiang H."/>
            <person name="Qiu Q."/>
            <person name="Yang H."/>
            <person name="Zhang Y.E."/>
            <person name="Wang W."/>
            <person name="Zhu M."/>
            <person name="He S."/>
            <person name="Zhang G."/>
        </authorList>
    </citation>
    <scope>NUCLEOTIDE SEQUENCE</scope>
    <source>
        <strain evidence="19">Allg_001</strain>
    </source>
</reference>
<dbReference type="GO" id="GO:0005829">
    <property type="term" value="C:cytosol"/>
    <property type="evidence" value="ECO:0007669"/>
    <property type="project" value="TreeGrafter"/>
</dbReference>
<dbReference type="InterPro" id="IPR007125">
    <property type="entry name" value="H2A/H2B/H3"/>
</dbReference>
<dbReference type="SMART" id="SM00414">
    <property type="entry name" value="H2A"/>
    <property type="match status" value="1"/>
</dbReference>
<dbReference type="GO" id="GO:0072686">
    <property type="term" value="C:mitotic spindle"/>
    <property type="evidence" value="ECO:0007669"/>
    <property type="project" value="TreeGrafter"/>
</dbReference>
<evidence type="ECO:0000256" key="13">
    <source>
        <dbReference type="ARBA" id="ARBA00023269"/>
    </source>
</evidence>
<gene>
    <name evidence="19" type="primary">H2afv</name>
    <name evidence="19" type="ORF">GTO95_0014565</name>
</gene>
<keyword evidence="20" id="KW-1185">Reference proteome</keyword>
<dbReference type="GO" id="GO:0046982">
    <property type="term" value="F:protein heterodimerization activity"/>
    <property type="evidence" value="ECO:0007669"/>
    <property type="project" value="InterPro"/>
</dbReference>
<dbReference type="InterPro" id="IPR009072">
    <property type="entry name" value="Histone-fold"/>
</dbReference>
<feature type="domain" description="Histone H2A C-terminal" evidence="18">
    <location>
        <begin position="619"/>
        <end position="651"/>
    </location>
</feature>
<evidence type="ECO:0000259" key="17">
    <source>
        <dbReference type="Pfam" id="PF15297"/>
    </source>
</evidence>
<dbReference type="PRINTS" id="PR00620">
    <property type="entry name" value="HISTONEH2A"/>
</dbReference>
<dbReference type="PANTHER" id="PTHR47078:SF1">
    <property type="entry name" value="CYTOSKELETON-ASSOCIATED PROTEIN 2-LIKE"/>
    <property type="match status" value="1"/>
</dbReference>
<dbReference type="Pfam" id="PF00125">
    <property type="entry name" value="Histone"/>
    <property type="match status" value="1"/>
</dbReference>
<feature type="compositionally biased region" description="Polar residues" evidence="15">
    <location>
        <begin position="54"/>
        <end position="65"/>
    </location>
</feature>
<dbReference type="Gene3D" id="1.10.20.10">
    <property type="entry name" value="Histone, subunit A"/>
    <property type="match status" value="1"/>
</dbReference>
<keyword evidence="7" id="KW-0963">Cytoplasm</keyword>
<feature type="compositionally biased region" description="Basic and acidic residues" evidence="15">
    <location>
        <begin position="256"/>
        <end position="272"/>
    </location>
</feature>
<dbReference type="InterPro" id="IPR032454">
    <property type="entry name" value="Histone_H2A_C"/>
</dbReference>
<evidence type="ECO:0000256" key="5">
    <source>
        <dbReference type="ARBA" id="ARBA00010691"/>
    </source>
</evidence>
<sequence>MSASQAPVQLATSSGPAKAARRELAQRKPQVPSARGAHSSRVGIRISAAGASQGPASMQTGSTGEAQLVELQHRHSALKRALGRAASVGGRKPGLSGAGSSDAHSKAKGSSPLKTLAARREKPRAVPAESRRSQKSSGATAVQQPGVCGAAVGNSWRSGAKAAGVGQQDIRVGAAAPGRRHTFVVREPVGRGQLPHRCVSSFSSRNTAPAPVPTKPAQQGQDPGPKRQEPARNATITIGGGTSQTTAEQGSKKLTKAQEERMRRLQEWREAKGIAYKRPPMPTPRRSVKKPAASRQSFWSAMEEEDRLGRLAAERIDDCLRLLREGHESREVLAVLSQVPSVEKFAMYWVCRARLMERDGDCEVLPLFEEAVRVVQEPIEELRTIVFEILKKKKTIKETAVHPFCSFCCYIMSLGLGPDCLWYLSIVGDRLRKNKTFIKGDRTEYISAKYELCSAVRKAKSNYSKQLEEQFADNARVVWRIIPNSLQTSDGRTLVIEMTPKPTICVKHTQRIEGIVKVHHIKGSDNNTHVAFCFQKNTDYYYPFVKDSKLKFPVGRIHRHLKTRTTSHGRVGATAAVYSAAILEYLTAEVLELAGNASKDLKVKRITPRHLQLAIRGDEELDSLIKATIAGGGVIPHIHKSLIGKKGQQKTA</sequence>
<keyword evidence="8" id="KW-0597">Phosphoprotein</keyword>
<dbReference type="GO" id="GO:0003677">
    <property type="term" value="F:DNA binding"/>
    <property type="evidence" value="ECO:0007669"/>
    <property type="project" value="UniProtKB-KW"/>
</dbReference>
<evidence type="ECO:0000256" key="7">
    <source>
        <dbReference type="ARBA" id="ARBA00022490"/>
    </source>
</evidence>
<keyword evidence="12" id="KW-0539">Nucleus</keyword>
<evidence type="ECO:0000313" key="20">
    <source>
        <dbReference type="Proteomes" id="UP000736164"/>
    </source>
</evidence>
<keyword evidence="11" id="KW-0206">Cytoskeleton</keyword>
<keyword evidence="10" id="KW-0238">DNA-binding</keyword>
<evidence type="ECO:0000256" key="12">
    <source>
        <dbReference type="ARBA" id="ARBA00023242"/>
    </source>
</evidence>
<dbReference type="GO" id="GO:0030527">
    <property type="term" value="F:structural constituent of chromatin"/>
    <property type="evidence" value="ECO:0007669"/>
    <property type="project" value="InterPro"/>
</dbReference>
<dbReference type="InterPro" id="IPR052855">
    <property type="entry name" value="CKAP2-like"/>
</dbReference>
<evidence type="ECO:0000259" key="18">
    <source>
        <dbReference type="Pfam" id="PF16211"/>
    </source>
</evidence>
<accession>A0A8J7NWZ7</accession>